<proteinExistence type="predicted"/>
<keyword evidence="3" id="KW-1185">Reference proteome</keyword>
<feature type="transmembrane region" description="Helical" evidence="1">
    <location>
        <begin position="262"/>
        <end position="280"/>
    </location>
</feature>
<feature type="transmembrane region" description="Helical" evidence="1">
    <location>
        <begin position="84"/>
        <end position="101"/>
    </location>
</feature>
<evidence type="ECO:0000256" key="1">
    <source>
        <dbReference type="SAM" id="Phobius"/>
    </source>
</evidence>
<keyword evidence="1" id="KW-0472">Membrane</keyword>
<dbReference type="EMBL" id="FORH01000005">
    <property type="protein sequence ID" value="SFJ72076.1"/>
    <property type="molecule type" value="Genomic_DNA"/>
</dbReference>
<evidence type="ECO:0000313" key="2">
    <source>
        <dbReference type="EMBL" id="SFJ72076.1"/>
    </source>
</evidence>
<dbReference type="OrthoDB" id="7993201at2"/>
<dbReference type="AlphaFoldDB" id="A0A1I3TR15"/>
<gene>
    <name evidence="2" type="ORF">SAMN04487991_2799</name>
</gene>
<feature type="transmembrane region" description="Helical" evidence="1">
    <location>
        <begin position="210"/>
        <end position="230"/>
    </location>
</feature>
<dbReference type="Proteomes" id="UP000199630">
    <property type="component" value="Unassembled WGS sequence"/>
</dbReference>
<sequence>MNKISLGRYAGFLLVLILLFGGLGLARGGLYIDRHEGDAAHMVEIILRMVQGQLPHLDFSTPIGIFAFLPIVAMSKLGLGIGEAFIAGQILVALCFALPIWRVGTSRLTGLGAWAYGAVSVAMILALVHGEAITAISVSMYYNRWAWAAAYVAILLAVLPPVPERAAPRLDGIIAGVMLALLALSKPTYFVGFVLPVAFGFATRGAWRSLSAGVLAGLLVALAMIGIYGIDFLPAYVGDLLSVTRSETRAAPGLPLLKVLNAPRFLVATLTLVFSVIVLRQARAERLGLLLFLLAPGFVYVTYQNFGNDPKWLFLLCVLLMTQRPDRGARVLFNADARNAIAALALVAFALIVPSLQNIVTSPFRHMALETEDYVPQFAEVPELGDLFVMSQRSGMVLGRTALADRYEGLKPYVIEDERFEPVTFLGETLPRCSLQAGDLALHRYMADRLKEPPFNFPPESQFFMADIASAVWILGGFEPLEGGAPWYYSGTPGIEHADAIIVPTCPLDTEIERNALAALEMAGLKLRPPLRDPMMLVYPIIRE</sequence>
<feature type="transmembrane region" description="Helical" evidence="1">
    <location>
        <begin position="287"/>
        <end position="306"/>
    </location>
</feature>
<protein>
    <recommendedName>
        <fullName evidence="4">Dolichyl-phosphate-mannose-protein mannosyltransferase</fullName>
    </recommendedName>
</protein>
<evidence type="ECO:0000313" key="3">
    <source>
        <dbReference type="Proteomes" id="UP000199630"/>
    </source>
</evidence>
<accession>A0A1I3TR15</accession>
<dbReference type="STRING" id="588602.SAMN04487991_2799"/>
<feature type="transmembrane region" description="Helical" evidence="1">
    <location>
        <begin position="174"/>
        <end position="198"/>
    </location>
</feature>
<feature type="transmembrane region" description="Helical" evidence="1">
    <location>
        <begin position="113"/>
        <end position="133"/>
    </location>
</feature>
<feature type="transmembrane region" description="Helical" evidence="1">
    <location>
        <begin position="145"/>
        <end position="162"/>
    </location>
</feature>
<evidence type="ECO:0008006" key="4">
    <source>
        <dbReference type="Google" id="ProtNLM"/>
    </source>
</evidence>
<keyword evidence="1" id="KW-1133">Transmembrane helix</keyword>
<feature type="transmembrane region" description="Helical" evidence="1">
    <location>
        <begin position="340"/>
        <end position="360"/>
    </location>
</feature>
<name>A0A1I3TR15_9RHOB</name>
<keyword evidence="1" id="KW-0812">Transmembrane</keyword>
<reference evidence="3" key="1">
    <citation type="submission" date="2016-10" db="EMBL/GenBank/DDBJ databases">
        <authorList>
            <person name="Varghese N."/>
            <person name="Submissions S."/>
        </authorList>
    </citation>
    <scope>NUCLEOTIDE SEQUENCE [LARGE SCALE GENOMIC DNA]</scope>
    <source>
        <strain evidence="3">DSM 26471</strain>
    </source>
</reference>
<organism evidence="2 3">
    <name type="scientific">Celeribacter neptunius</name>
    <dbReference type="NCBI Taxonomy" id="588602"/>
    <lineage>
        <taxon>Bacteria</taxon>
        <taxon>Pseudomonadati</taxon>
        <taxon>Pseudomonadota</taxon>
        <taxon>Alphaproteobacteria</taxon>
        <taxon>Rhodobacterales</taxon>
        <taxon>Roseobacteraceae</taxon>
        <taxon>Celeribacter</taxon>
    </lineage>
</organism>
<dbReference type="RefSeq" id="WP_090061312.1">
    <property type="nucleotide sequence ID" value="NZ_FORH01000005.1"/>
</dbReference>